<keyword evidence="2" id="KW-1185">Reference proteome</keyword>
<organism evidence="1 2">
    <name type="scientific">Peribacillus deserti</name>
    <dbReference type="NCBI Taxonomy" id="673318"/>
    <lineage>
        <taxon>Bacteria</taxon>
        <taxon>Bacillati</taxon>
        <taxon>Bacillota</taxon>
        <taxon>Bacilli</taxon>
        <taxon>Bacillales</taxon>
        <taxon>Bacillaceae</taxon>
        <taxon>Peribacillus</taxon>
    </lineage>
</organism>
<reference evidence="1 2" key="1">
    <citation type="submission" date="2021-01" db="EMBL/GenBank/DDBJ databases">
        <title>Genomic Encyclopedia of Type Strains, Phase IV (KMG-IV): sequencing the most valuable type-strain genomes for metagenomic binning, comparative biology and taxonomic classification.</title>
        <authorList>
            <person name="Goeker M."/>
        </authorList>
    </citation>
    <scope>NUCLEOTIDE SEQUENCE [LARGE SCALE GENOMIC DNA]</scope>
    <source>
        <strain evidence="1 2">DSM 105482</strain>
    </source>
</reference>
<dbReference type="PROSITE" id="PS51197">
    <property type="entry name" value="HTH_RRF2_2"/>
    <property type="match status" value="1"/>
</dbReference>
<dbReference type="PANTHER" id="PTHR33221">
    <property type="entry name" value="WINGED HELIX-TURN-HELIX TRANSCRIPTIONAL REGULATOR, RRF2 FAMILY"/>
    <property type="match status" value="1"/>
</dbReference>
<name>A0ABS2QEK8_9BACI</name>
<dbReference type="InterPro" id="IPR000944">
    <property type="entry name" value="Tscrpt_reg_Rrf2"/>
</dbReference>
<accession>A0ABS2QEK8</accession>
<evidence type="ECO:0000313" key="1">
    <source>
        <dbReference type="EMBL" id="MBM7691576.1"/>
    </source>
</evidence>
<dbReference type="Gene3D" id="1.10.10.10">
    <property type="entry name" value="Winged helix-like DNA-binding domain superfamily/Winged helix DNA-binding domain"/>
    <property type="match status" value="1"/>
</dbReference>
<dbReference type="Pfam" id="PF02082">
    <property type="entry name" value="Rrf2"/>
    <property type="match status" value="1"/>
</dbReference>
<dbReference type="PANTHER" id="PTHR33221:SF15">
    <property type="entry name" value="HTH-TYPE TRANSCRIPTIONAL REGULATOR YWGB-RELATED"/>
    <property type="match status" value="1"/>
</dbReference>
<comment type="caution">
    <text evidence="1">The sequence shown here is derived from an EMBL/GenBank/DDBJ whole genome shotgun (WGS) entry which is preliminary data.</text>
</comment>
<gene>
    <name evidence="1" type="ORF">JOC77_000983</name>
</gene>
<dbReference type="EMBL" id="JAFBFI010000003">
    <property type="protein sequence ID" value="MBM7691576.1"/>
    <property type="molecule type" value="Genomic_DNA"/>
</dbReference>
<keyword evidence="1" id="KW-0238">DNA-binding</keyword>
<dbReference type="GO" id="GO:0003677">
    <property type="term" value="F:DNA binding"/>
    <property type="evidence" value="ECO:0007669"/>
    <property type="project" value="UniProtKB-KW"/>
</dbReference>
<evidence type="ECO:0000313" key="2">
    <source>
        <dbReference type="Proteomes" id="UP000823486"/>
    </source>
</evidence>
<dbReference type="InterPro" id="IPR036390">
    <property type="entry name" value="WH_DNA-bd_sf"/>
</dbReference>
<dbReference type="InterPro" id="IPR036388">
    <property type="entry name" value="WH-like_DNA-bd_sf"/>
</dbReference>
<dbReference type="SUPFAM" id="SSF46785">
    <property type="entry name" value="Winged helix' DNA-binding domain"/>
    <property type="match status" value="1"/>
</dbReference>
<sequence length="159" mass="17359">MKIRKLLVETKKVTILTISSRFAVGIHILTLIDLNKDGISSSEYLAGSVNTNPAVIRKIMGMLKKSGLIEVHPGIAGAKLAKPISDITLLDVYKAVNVVQEKELFSVHENSNPDCPVGRNIHDTILPLFSAAQLALEKSLGSVTIEDVVRDIMEKEKCK</sequence>
<proteinExistence type="predicted"/>
<protein>
    <submittedName>
        <fullName evidence="1">DNA-binding IscR family transcriptional regulator</fullName>
    </submittedName>
</protein>
<dbReference type="Proteomes" id="UP000823486">
    <property type="component" value="Unassembled WGS sequence"/>
</dbReference>